<comment type="caution">
    <text evidence="12">The sequence shown here is derived from an EMBL/GenBank/DDBJ whole genome shotgun (WGS) entry which is preliminary data.</text>
</comment>
<evidence type="ECO:0000256" key="5">
    <source>
        <dbReference type="ARBA" id="ARBA00022821"/>
    </source>
</evidence>
<keyword evidence="13" id="KW-1185">Reference proteome</keyword>
<dbReference type="InterPro" id="IPR058922">
    <property type="entry name" value="WHD_DRP"/>
</dbReference>
<keyword evidence="5" id="KW-0611">Plant defense</keyword>
<dbReference type="GO" id="GO:0043531">
    <property type="term" value="F:ADP binding"/>
    <property type="evidence" value="ECO:0007669"/>
    <property type="project" value="InterPro"/>
</dbReference>
<evidence type="ECO:0000256" key="4">
    <source>
        <dbReference type="ARBA" id="ARBA00022741"/>
    </source>
</evidence>
<dbReference type="InterPro" id="IPR032675">
    <property type="entry name" value="LRR_dom_sf"/>
</dbReference>
<dbReference type="Gene3D" id="1.20.5.4130">
    <property type="match status" value="1"/>
</dbReference>
<evidence type="ECO:0008006" key="14">
    <source>
        <dbReference type="Google" id="ProtNLM"/>
    </source>
</evidence>
<dbReference type="Pfam" id="PF18052">
    <property type="entry name" value="Rx_N"/>
    <property type="match status" value="1"/>
</dbReference>
<dbReference type="Gene3D" id="1.10.10.10">
    <property type="entry name" value="Winged helix-like DNA-binding domain superfamily/Winged helix DNA-binding domain"/>
    <property type="match status" value="1"/>
</dbReference>
<evidence type="ECO:0000259" key="11">
    <source>
        <dbReference type="Pfam" id="PF23598"/>
    </source>
</evidence>
<evidence type="ECO:0000313" key="12">
    <source>
        <dbReference type="EMBL" id="TVU49888.1"/>
    </source>
</evidence>
<feature type="coiled-coil region" evidence="7">
    <location>
        <begin position="114"/>
        <end position="141"/>
    </location>
</feature>
<dbReference type="EMBL" id="RWGY01000002">
    <property type="protein sequence ID" value="TVU49888.1"/>
    <property type="molecule type" value="Genomic_DNA"/>
</dbReference>
<keyword evidence="3" id="KW-0677">Repeat</keyword>
<dbReference type="Gramene" id="TVU49888">
    <property type="protein sequence ID" value="TVU49888"/>
    <property type="gene ID" value="EJB05_01227"/>
</dbReference>
<keyword evidence="6 7" id="KW-0175">Coiled coil</keyword>
<dbReference type="Gene3D" id="3.40.50.300">
    <property type="entry name" value="P-loop containing nucleotide triphosphate hydrolases"/>
    <property type="match status" value="1"/>
</dbReference>
<sequence length="955" mass="108381">MASASITFVLNRLGELAAKEAALLRGVDDDIRLLRDKLEWLQTFIQHADQQRRGAGGNSYVGLWVRQTRDVAYEVEDVLDEFLLKADLQSLGLLPAWKKWLKVATTCTKHVSIRHVLRDKMDGIKNRLKEISDNVDKYQIKKVHPQSSTVATSNSTNSSATAAAWDEENKIVGFEKELVALKGQILSDDNRRSAIAIVGESGIGKSTLAWRAYDSPDIRCHFDLRVSINIPPHVRDTDIIYFIYKRLCHEADESKLLSAQDVHTALSNHLKEKRYLVMVDGLVNFSNLNSVLHSLPDNKGSRIMIITRLEDKEAAYADPKVSPLRMNYLEENESKDLFCHKVFGSTNQFDHKVSESKALITTEEAEKIEKVYEDILEITHGLPLAIVVLAGLLRTKNFTEWEQVLKQLKTTEKSKRVKRILALCFDDLPSRLKSCFLYFAGMPENLIYNARHIVHLWVAEGFLKPKKGKTMEDIGQSYLKELISRGMINLVKKDPSGGIWLVAIHDRLHAFAQSEAHEESFLEVHDSADLLTPNSVRRLCLHNYMQSHVPMDTSFPKLRSILCDFAEERIGNSLKNQGHHNGLRYHGLQFLSRSKFLRVINLRGMRIKRVPNAIGNMVHLRYLGFRSQSLEELPSSIGRLINLQTLDIKRSHVETVAHAFWEIPTLRHVMAKMLNLPKSVGVLSSIQTLTGLVCSGPWEKNISPLHQMTHLRHLEISGLASGHWDGLEDAFKKLESLVYLHLEAAKSENVMIPFKRLTTFTLQHLQVLELYGRINMSEADIEKNYTLPNLTMLVLKSSMVNQTFMDRIGELPSLKELVLSEDSYDGSELLFSDSGFNKVESLVMAGLKNLVEWTIRPKSIPKVQRIALSGFSKLKIKLEGKKGPECLKSLMKDLEEVVVICNDMPADIIVEPANSEFSEKINRVAIRTKSENIVDAMLRAGRWRESMVAGNMYHH</sequence>
<dbReference type="InterPro" id="IPR027417">
    <property type="entry name" value="P-loop_NTPase"/>
</dbReference>
<feature type="non-terminal residue" evidence="12">
    <location>
        <position position="1"/>
    </location>
</feature>
<evidence type="ECO:0000259" key="8">
    <source>
        <dbReference type="Pfam" id="PF00931"/>
    </source>
</evidence>
<dbReference type="OrthoDB" id="591416at2759"/>
<feature type="domain" description="NB-ARC" evidence="8">
    <location>
        <begin position="176"/>
        <end position="345"/>
    </location>
</feature>
<feature type="domain" description="Disease resistance R13L4/SHOC-2-like LRR" evidence="11">
    <location>
        <begin position="590"/>
        <end position="899"/>
    </location>
</feature>
<feature type="domain" description="Disease resistance protein winged helix" evidence="10">
    <location>
        <begin position="443"/>
        <end position="512"/>
    </location>
</feature>
<dbReference type="InterPro" id="IPR042197">
    <property type="entry name" value="Apaf_helical"/>
</dbReference>
<dbReference type="Gene3D" id="1.10.8.430">
    <property type="entry name" value="Helical domain of apoptotic protease-activating factors"/>
    <property type="match status" value="1"/>
</dbReference>
<dbReference type="InterPro" id="IPR038005">
    <property type="entry name" value="RX-like_CC"/>
</dbReference>
<evidence type="ECO:0000313" key="13">
    <source>
        <dbReference type="Proteomes" id="UP000324897"/>
    </source>
</evidence>
<dbReference type="InterPro" id="IPR036388">
    <property type="entry name" value="WH-like_DNA-bd_sf"/>
</dbReference>
<dbReference type="SUPFAM" id="SSF52540">
    <property type="entry name" value="P-loop containing nucleoside triphosphate hydrolases"/>
    <property type="match status" value="1"/>
</dbReference>
<evidence type="ECO:0000259" key="10">
    <source>
        <dbReference type="Pfam" id="PF23559"/>
    </source>
</evidence>
<protein>
    <recommendedName>
        <fullName evidence="14">NB-ARC domain-containing protein</fullName>
    </recommendedName>
</protein>
<evidence type="ECO:0000256" key="2">
    <source>
        <dbReference type="ARBA" id="ARBA00022614"/>
    </source>
</evidence>
<dbReference type="InterPro" id="IPR041118">
    <property type="entry name" value="Rx_N"/>
</dbReference>
<evidence type="ECO:0000256" key="7">
    <source>
        <dbReference type="SAM" id="Coils"/>
    </source>
</evidence>
<reference evidence="12 13" key="1">
    <citation type="journal article" date="2019" name="Sci. Rep.">
        <title>A high-quality genome of Eragrostis curvula grass provides insights into Poaceae evolution and supports new strategies to enhance forage quality.</title>
        <authorList>
            <person name="Carballo J."/>
            <person name="Santos B.A.C.M."/>
            <person name="Zappacosta D."/>
            <person name="Garbus I."/>
            <person name="Selva J.P."/>
            <person name="Gallo C.A."/>
            <person name="Diaz A."/>
            <person name="Albertini E."/>
            <person name="Caccamo M."/>
            <person name="Echenique V."/>
        </authorList>
    </citation>
    <scope>NUCLEOTIDE SEQUENCE [LARGE SCALE GENOMIC DNA]</scope>
    <source>
        <strain evidence="13">cv. Victoria</strain>
        <tissue evidence="12">Leaf</tissue>
    </source>
</reference>
<dbReference type="Gene3D" id="3.80.10.10">
    <property type="entry name" value="Ribonuclease Inhibitor"/>
    <property type="match status" value="1"/>
</dbReference>
<dbReference type="FunFam" id="1.10.10.10:FF:000322">
    <property type="entry name" value="Probable disease resistance protein At1g63360"/>
    <property type="match status" value="1"/>
</dbReference>
<dbReference type="GO" id="GO:0042742">
    <property type="term" value="P:defense response to bacterium"/>
    <property type="evidence" value="ECO:0007669"/>
    <property type="project" value="UniProtKB-ARBA"/>
</dbReference>
<dbReference type="InterPro" id="IPR044974">
    <property type="entry name" value="Disease_R_plants"/>
</dbReference>
<dbReference type="CDD" id="cd14798">
    <property type="entry name" value="RX-CC_like"/>
    <property type="match status" value="1"/>
</dbReference>
<evidence type="ECO:0000256" key="6">
    <source>
        <dbReference type="ARBA" id="ARBA00023054"/>
    </source>
</evidence>
<organism evidence="12 13">
    <name type="scientific">Eragrostis curvula</name>
    <name type="common">weeping love grass</name>
    <dbReference type="NCBI Taxonomy" id="38414"/>
    <lineage>
        <taxon>Eukaryota</taxon>
        <taxon>Viridiplantae</taxon>
        <taxon>Streptophyta</taxon>
        <taxon>Embryophyta</taxon>
        <taxon>Tracheophyta</taxon>
        <taxon>Spermatophyta</taxon>
        <taxon>Magnoliopsida</taxon>
        <taxon>Liliopsida</taxon>
        <taxon>Poales</taxon>
        <taxon>Poaceae</taxon>
        <taxon>PACMAD clade</taxon>
        <taxon>Chloridoideae</taxon>
        <taxon>Eragrostideae</taxon>
        <taxon>Eragrostidinae</taxon>
        <taxon>Eragrostis</taxon>
    </lineage>
</organism>
<dbReference type="InterPro" id="IPR055414">
    <property type="entry name" value="LRR_R13L4/SHOC2-like"/>
</dbReference>
<dbReference type="AlphaFoldDB" id="A0A5J9WNX4"/>
<dbReference type="InterPro" id="IPR002182">
    <property type="entry name" value="NB-ARC"/>
</dbReference>
<dbReference type="PANTHER" id="PTHR23155">
    <property type="entry name" value="DISEASE RESISTANCE PROTEIN RP"/>
    <property type="match status" value="1"/>
</dbReference>
<dbReference type="Pfam" id="PF00931">
    <property type="entry name" value="NB-ARC"/>
    <property type="match status" value="1"/>
</dbReference>
<accession>A0A5J9WNX4</accession>
<evidence type="ECO:0000256" key="3">
    <source>
        <dbReference type="ARBA" id="ARBA00022737"/>
    </source>
</evidence>
<proteinExistence type="inferred from homology"/>
<keyword evidence="2" id="KW-0433">Leucine-rich repeat</keyword>
<dbReference type="GO" id="GO:0009626">
    <property type="term" value="P:plant-type hypersensitive response"/>
    <property type="evidence" value="ECO:0007669"/>
    <property type="project" value="UniProtKB-ARBA"/>
</dbReference>
<dbReference type="SUPFAM" id="SSF52058">
    <property type="entry name" value="L domain-like"/>
    <property type="match status" value="1"/>
</dbReference>
<gene>
    <name evidence="12" type="ORF">EJB05_01227</name>
</gene>
<keyword evidence="4" id="KW-0547">Nucleotide-binding</keyword>
<name>A0A5J9WNX4_9POAL</name>
<evidence type="ECO:0000256" key="1">
    <source>
        <dbReference type="ARBA" id="ARBA00008894"/>
    </source>
</evidence>
<evidence type="ECO:0000259" key="9">
    <source>
        <dbReference type="Pfam" id="PF18052"/>
    </source>
</evidence>
<dbReference type="PANTHER" id="PTHR23155:SF1052">
    <property type="entry name" value="DISEASE RESISTANCE PROTEIN RPM1"/>
    <property type="match status" value="1"/>
</dbReference>
<dbReference type="Proteomes" id="UP000324897">
    <property type="component" value="Chromosome 6"/>
</dbReference>
<dbReference type="Pfam" id="PF23559">
    <property type="entry name" value="WHD_DRP"/>
    <property type="match status" value="1"/>
</dbReference>
<dbReference type="Pfam" id="PF23598">
    <property type="entry name" value="LRR_14"/>
    <property type="match status" value="1"/>
</dbReference>
<feature type="domain" description="Disease resistance N-terminal" evidence="9">
    <location>
        <begin position="6"/>
        <end position="90"/>
    </location>
</feature>
<dbReference type="PRINTS" id="PR00364">
    <property type="entry name" value="DISEASERSIST"/>
</dbReference>
<dbReference type="GO" id="GO:0002758">
    <property type="term" value="P:innate immune response-activating signaling pathway"/>
    <property type="evidence" value="ECO:0007669"/>
    <property type="project" value="UniProtKB-ARBA"/>
</dbReference>
<comment type="similarity">
    <text evidence="1">Belongs to the disease resistance NB-LRR family.</text>
</comment>